<evidence type="ECO:0000313" key="2">
    <source>
        <dbReference type="EMBL" id="SVC89816.1"/>
    </source>
</evidence>
<proteinExistence type="predicted"/>
<sequence>MSRKTPIRNRGESTHNVVPYVPYDNTSDAYRPEQPRKPETGFGVYVSLASIVFLVIFFWFLFDLAVETWERLK</sequence>
<feature type="transmembrane region" description="Helical" evidence="1">
    <location>
        <begin position="42"/>
        <end position="62"/>
    </location>
</feature>
<keyword evidence="1" id="KW-0812">Transmembrane</keyword>
<reference evidence="2" key="1">
    <citation type="submission" date="2018-05" db="EMBL/GenBank/DDBJ databases">
        <authorList>
            <person name="Lanie J.A."/>
            <person name="Ng W.-L."/>
            <person name="Kazmierczak K.M."/>
            <person name="Andrzejewski T.M."/>
            <person name="Davidsen T.M."/>
            <person name="Wayne K.J."/>
            <person name="Tettelin H."/>
            <person name="Glass J.I."/>
            <person name="Rusch D."/>
            <person name="Podicherti R."/>
            <person name="Tsui H.-C.T."/>
            <person name="Winkler M.E."/>
        </authorList>
    </citation>
    <scope>NUCLEOTIDE SEQUENCE</scope>
</reference>
<name>A0A382QWJ1_9ZZZZ</name>
<gene>
    <name evidence="2" type="ORF">METZ01_LOCUS342670</name>
</gene>
<dbReference type="EMBL" id="UINC01117412">
    <property type="protein sequence ID" value="SVC89816.1"/>
    <property type="molecule type" value="Genomic_DNA"/>
</dbReference>
<dbReference type="AlphaFoldDB" id="A0A382QWJ1"/>
<keyword evidence="1" id="KW-1133">Transmembrane helix</keyword>
<evidence type="ECO:0000256" key="1">
    <source>
        <dbReference type="SAM" id="Phobius"/>
    </source>
</evidence>
<organism evidence="2">
    <name type="scientific">marine metagenome</name>
    <dbReference type="NCBI Taxonomy" id="408172"/>
    <lineage>
        <taxon>unclassified sequences</taxon>
        <taxon>metagenomes</taxon>
        <taxon>ecological metagenomes</taxon>
    </lineage>
</organism>
<protein>
    <submittedName>
        <fullName evidence="2">Uncharacterized protein</fullName>
    </submittedName>
</protein>
<accession>A0A382QWJ1</accession>
<keyword evidence="1" id="KW-0472">Membrane</keyword>